<gene>
    <name evidence="1" type="ORF">B1812_05255</name>
</gene>
<dbReference type="STRING" id="655015.B1812_05255"/>
<organism evidence="1 2">
    <name type="scientific">Methylocystis bryophila</name>
    <dbReference type="NCBI Taxonomy" id="655015"/>
    <lineage>
        <taxon>Bacteria</taxon>
        <taxon>Pseudomonadati</taxon>
        <taxon>Pseudomonadota</taxon>
        <taxon>Alphaproteobacteria</taxon>
        <taxon>Hyphomicrobiales</taxon>
        <taxon>Methylocystaceae</taxon>
        <taxon>Methylocystis</taxon>
    </lineage>
</organism>
<dbReference type="AlphaFoldDB" id="A0A1W6MSN7"/>
<dbReference type="Pfam" id="PF02597">
    <property type="entry name" value="ThiS"/>
    <property type="match status" value="1"/>
</dbReference>
<dbReference type="OrthoDB" id="197113at2"/>
<dbReference type="SUPFAM" id="SSF54285">
    <property type="entry name" value="MoaD/ThiS"/>
    <property type="match status" value="1"/>
</dbReference>
<reference evidence="1 2" key="1">
    <citation type="submission" date="2017-02" db="EMBL/GenBank/DDBJ databases">
        <authorList>
            <person name="Peterson S.W."/>
        </authorList>
    </citation>
    <scope>NUCLEOTIDE SEQUENCE [LARGE SCALE GENOMIC DNA]</scope>
    <source>
        <strain evidence="1 2">S285</strain>
    </source>
</reference>
<proteinExistence type="predicted"/>
<dbReference type="InterPro" id="IPR003749">
    <property type="entry name" value="ThiS/MoaD-like"/>
</dbReference>
<accession>A0A1W6MSN7</accession>
<dbReference type="PANTHER" id="PTHR34472:SF1">
    <property type="entry name" value="SULFUR CARRIER PROTEIN THIS"/>
    <property type="match status" value="1"/>
</dbReference>
<dbReference type="RefSeq" id="WP_085770645.1">
    <property type="nucleotide sequence ID" value="NZ_AP027149.1"/>
</dbReference>
<dbReference type="PANTHER" id="PTHR34472">
    <property type="entry name" value="SULFUR CARRIER PROTEIN THIS"/>
    <property type="match status" value="1"/>
</dbReference>
<protein>
    <submittedName>
        <fullName evidence="1">Thiamine biosynthesis protein ThiS</fullName>
    </submittedName>
</protein>
<dbReference type="InterPro" id="IPR010035">
    <property type="entry name" value="Thi_S"/>
</dbReference>
<dbReference type="EMBL" id="CP019948">
    <property type="protein sequence ID" value="ARN80572.1"/>
    <property type="molecule type" value="Genomic_DNA"/>
</dbReference>
<evidence type="ECO:0000313" key="1">
    <source>
        <dbReference type="EMBL" id="ARN80572.1"/>
    </source>
</evidence>
<dbReference type="Proteomes" id="UP000193978">
    <property type="component" value="Chromosome"/>
</dbReference>
<dbReference type="KEGG" id="mbry:B1812_05255"/>
<evidence type="ECO:0000313" key="2">
    <source>
        <dbReference type="Proteomes" id="UP000193978"/>
    </source>
</evidence>
<dbReference type="NCBIfam" id="TIGR01683">
    <property type="entry name" value="thiS"/>
    <property type="match status" value="1"/>
</dbReference>
<dbReference type="InterPro" id="IPR016155">
    <property type="entry name" value="Mopterin_synth/thiamin_S_b"/>
</dbReference>
<keyword evidence="2" id="KW-1185">Reference proteome</keyword>
<dbReference type="Gene3D" id="3.10.20.30">
    <property type="match status" value="1"/>
</dbReference>
<name>A0A1W6MSN7_9HYPH</name>
<dbReference type="InterPro" id="IPR012675">
    <property type="entry name" value="Beta-grasp_dom_sf"/>
</dbReference>
<dbReference type="CDD" id="cd00565">
    <property type="entry name" value="Ubl_ThiS"/>
    <property type="match status" value="1"/>
</dbReference>
<sequence>MNIRINGEMRTVAAVTLEALLAELDYGDGPYATALNREFVRKDARAQTRLKEGDCVEIVSPKQGG</sequence>